<reference evidence="1" key="1">
    <citation type="submission" date="2021-01" db="EMBL/GenBank/DDBJ databases">
        <authorList>
            <consortium name="Genoscope - CEA"/>
            <person name="William W."/>
        </authorList>
    </citation>
    <scope>NUCLEOTIDE SEQUENCE</scope>
</reference>
<keyword evidence="2" id="KW-1185">Reference proteome</keyword>
<dbReference type="EMBL" id="CAJJDP010000135">
    <property type="protein sequence ID" value="CAD8205068.1"/>
    <property type="molecule type" value="Genomic_DNA"/>
</dbReference>
<dbReference type="Proteomes" id="UP000683925">
    <property type="component" value="Unassembled WGS sequence"/>
</dbReference>
<accession>A0A8S1XX59</accession>
<sequence length="202" mass="24591">MAIQIILYKQYFKGQESHNLRRKTEKNQSYLRVKTKHYYSVFRRLSREIVCRRDQKKGELHHNRQIQLQLYSSYFIQDPAQNQKLNVDLDEIQHFISQHMIILRASLEYVPILEGNSNVLLIQRLSRYSNIYRLYMQANWDKNCDIDIDGLSYHNLDEYFPTNNFLDHMIVICIFDFIYDKSLIIIDYNYYSNNYNYIIIFS</sequence>
<gene>
    <name evidence="1" type="ORF">POCTA_138.1.T1340116</name>
</gene>
<organism evidence="1 2">
    <name type="scientific">Paramecium octaurelia</name>
    <dbReference type="NCBI Taxonomy" id="43137"/>
    <lineage>
        <taxon>Eukaryota</taxon>
        <taxon>Sar</taxon>
        <taxon>Alveolata</taxon>
        <taxon>Ciliophora</taxon>
        <taxon>Intramacronucleata</taxon>
        <taxon>Oligohymenophorea</taxon>
        <taxon>Peniculida</taxon>
        <taxon>Parameciidae</taxon>
        <taxon>Paramecium</taxon>
    </lineage>
</organism>
<name>A0A8S1XX59_PAROT</name>
<comment type="caution">
    <text evidence="1">The sequence shown here is derived from an EMBL/GenBank/DDBJ whole genome shotgun (WGS) entry which is preliminary data.</text>
</comment>
<evidence type="ECO:0000313" key="2">
    <source>
        <dbReference type="Proteomes" id="UP000683925"/>
    </source>
</evidence>
<protein>
    <submittedName>
        <fullName evidence="1">Uncharacterized protein</fullName>
    </submittedName>
</protein>
<dbReference type="AlphaFoldDB" id="A0A8S1XX59"/>
<proteinExistence type="predicted"/>
<evidence type="ECO:0000313" key="1">
    <source>
        <dbReference type="EMBL" id="CAD8205068.1"/>
    </source>
</evidence>